<evidence type="ECO:0000256" key="1">
    <source>
        <dbReference type="SAM" id="MobiDB-lite"/>
    </source>
</evidence>
<feature type="region of interest" description="Disordered" evidence="1">
    <location>
        <begin position="88"/>
        <end position="130"/>
    </location>
</feature>
<dbReference type="AlphaFoldDB" id="A0A8H9C7F4"/>
<feature type="compositionally biased region" description="Basic and acidic residues" evidence="1">
    <location>
        <begin position="121"/>
        <end position="130"/>
    </location>
</feature>
<evidence type="ECO:0000313" key="3">
    <source>
        <dbReference type="Proteomes" id="UP000663508"/>
    </source>
</evidence>
<dbReference type="EMBL" id="AP024145">
    <property type="protein sequence ID" value="BCM84305.1"/>
    <property type="molecule type" value="Genomic_DNA"/>
</dbReference>
<sequence>MCTLDRVSGAPAATIFDRRPFRTYFRQWHAVAIGRINDNPCWRPRKSDMQDLAGSFARGRDDVAELGEANECRPGLPALVRAGMIDGREEGAHHRAGSGGQGRLAGGAGAPRRRPFVRPLRAQEQKTNRP</sequence>
<reference evidence="2" key="1">
    <citation type="submission" date="2020-11" db="EMBL/GenBank/DDBJ databases">
        <title>Complete genome sequence of a novel pathogenic Methylobacterium strain isolated from rice in Vietnam.</title>
        <authorList>
            <person name="Lai K."/>
            <person name="Okazaki S."/>
            <person name="Higashi K."/>
            <person name="Mori H."/>
            <person name="Toyoda A."/>
            <person name="Kurokawa K."/>
        </authorList>
    </citation>
    <scope>NUCLEOTIDE SEQUENCE</scope>
    <source>
        <strain evidence="2">VL1</strain>
    </source>
</reference>
<name>A0A8H9C7F4_9HYPH</name>
<evidence type="ECO:0000313" key="2">
    <source>
        <dbReference type="EMBL" id="BCM84305.1"/>
    </source>
</evidence>
<gene>
    <name evidence="2" type="ORF">mvi_27660</name>
</gene>
<protein>
    <submittedName>
        <fullName evidence="2">Uncharacterized protein</fullName>
    </submittedName>
</protein>
<dbReference type="KEGG" id="mind:mvi_27660"/>
<organism evidence="2 3">
    <name type="scientific">Methylobacterium indicum</name>
    <dbReference type="NCBI Taxonomy" id="1775910"/>
    <lineage>
        <taxon>Bacteria</taxon>
        <taxon>Pseudomonadati</taxon>
        <taxon>Pseudomonadota</taxon>
        <taxon>Alphaproteobacteria</taxon>
        <taxon>Hyphomicrobiales</taxon>
        <taxon>Methylobacteriaceae</taxon>
        <taxon>Methylobacterium</taxon>
    </lineage>
</organism>
<accession>A0A8H9C7F4</accession>
<dbReference type="Proteomes" id="UP000663508">
    <property type="component" value="Chromosome"/>
</dbReference>
<feature type="compositionally biased region" description="Gly residues" evidence="1">
    <location>
        <begin position="97"/>
        <end position="109"/>
    </location>
</feature>
<proteinExistence type="predicted"/>